<dbReference type="HAMAP" id="MF_00531">
    <property type="entry name" value="Ribosomal_uS19"/>
    <property type="match status" value="1"/>
</dbReference>
<keyword evidence="4 7" id="KW-0689">Ribosomal protein</keyword>
<dbReference type="GO" id="GO:0006412">
    <property type="term" value="P:translation"/>
    <property type="evidence" value="ECO:0007669"/>
    <property type="project" value="InterPro"/>
</dbReference>
<dbReference type="InterPro" id="IPR020934">
    <property type="entry name" value="Ribosomal_uS19_CS"/>
</dbReference>
<evidence type="ECO:0000256" key="3">
    <source>
        <dbReference type="ARBA" id="ARBA00022884"/>
    </source>
</evidence>
<dbReference type="PRINTS" id="PR00975">
    <property type="entry name" value="RIBOSOMALS19"/>
</dbReference>
<dbReference type="GO" id="GO:0015935">
    <property type="term" value="C:small ribosomal subunit"/>
    <property type="evidence" value="ECO:0007669"/>
    <property type="project" value="InterPro"/>
</dbReference>
<dbReference type="PROSITE" id="PS00323">
    <property type="entry name" value="RIBOSOMAL_S19"/>
    <property type="match status" value="1"/>
</dbReference>
<dbReference type="AlphaFoldDB" id="A0A140JZF6"/>
<evidence type="ECO:0000256" key="7">
    <source>
        <dbReference type="RuleBase" id="RU003485"/>
    </source>
</evidence>
<keyword evidence="8" id="KW-0934">Plastid</keyword>
<dbReference type="GO" id="GO:0019843">
    <property type="term" value="F:rRNA binding"/>
    <property type="evidence" value="ECO:0007669"/>
    <property type="project" value="UniProtKB-KW"/>
</dbReference>
<evidence type="ECO:0000256" key="6">
    <source>
        <dbReference type="ARBA" id="ARBA00035253"/>
    </source>
</evidence>
<reference evidence="8" key="1">
    <citation type="journal article" date="2016" name="J. Plant Res.">
        <title>Plastid genome sequences of Gymnochlora stellata, Lotharella vacuolata, and Partenskyella glossopodia reveal remarkable structural conservation among chlorarachniophyte species.</title>
        <authorList>
            <person name="Suzuki S."/>
            <person name="Hirakawa Y."/>
            <person name="Kofuji R."/>
            <person name="Sugita M."/>
            <person name="Ishida K."/>
        </authorList>
    </citation>
    <scope>NUCLEOTIDE SEQUENCE</scope>
    <source>
        <strain evidence="8">CCMP2053</strain>
    </source>
</reference>
<evidence type="ECO:0000256" key="5">
    <source>
        <dbReference type="ARBA" id="ARBA00023274"/>
    </source>
</evidence>
<dbReference type="Pfam" id="PF00203">
    <property type="entry name" value="Ribosomal_S19"/>
    <property type="match status" value="1"/>
</dbReference>
<evidence type="ECO:0000256" key="1">
    <source>
        <dbReference type="ARBA" id="ARBA00007345"/>
    </source>
</evidence>
<dbReference type="EMBL" id="AP014947">
    <property type="protein sequence ID" value="BAU62483.1"/>
    <property type="molecule type" value="Genomic_DNA"/>
</dbReference>
<dbReference type="GO" id="GO:0005737">
    <property type="term" value="C:cytoplasm"/>
    <property type="evidence" value="ECO:0007669"/>
    <property type="project" value="UniProtKB-ARBA"/>
</dbReference>
<geneLocation type="plastid" evidence="8"/>
<dbReference type="InterPro" id="IPR005732">
    <property type="entry name" value="Ribosomal_uS19_bac-type"/>
</dbReference>
<keyword evidence="5 7" id="KW-0687">Ribonucleoprotein</keyword>
<sequence>MSNILKTFKRIPFVSGKLLKKVKSSNRKKVVLTWSRSSTIVPMMIGNVIAVYNGNRHIPVFVTDRMIGHKFGEFSSTRTFKNHKV</sequence>
<evidence type="ECO:0000256" key="2">
    <source>
        <dbReference type="ARBA" id="ARBA00022730"/>
    </source>
</evidence>
<dbReference type="PIRSF" id="PIRSF002144">
    <property type="entry name" value="Ribosomal_S19"/>
    <property type="match status" value="1"/>
</dbReference>
<gene>
    <name evidence="8" type="primary">rps19</name>
</gene>
<keyword evidence="3" id="KW-0694">RNA-binding</keyword>
<proteinExistence type="inferred from homology"/>
<name>A0A140JZF6_GYMST</name>
<dbReference type="GeneID" id="27109973"/>
<dbReference type="RefSeq" id="YP_009240349.1">
    <property type="nucleotide sequence ID" value="NC_029741.1"/>
</dbReference>
<dbReference type="PANTHER" id="PTHR11880">
    <property type="entry name" value="RIBOSOMAL PROTEIN S19P FAMILY MEMBER"/>
    <property type="match status" value="1"/>
</dbReference>
<evidence type="ECO:0000313" key="8">
    <source>
        <dbReference type="EMBL" id="BAU62483.1"/>
    </source>
</evidence>
<dbReference type="InterPro" id="IPR023575">
    <property type="entry name" value="Ribosomal_uS19_SF"/>
</dbReference>
<dbReference type="Gene3D" id="3.30.860.10">
    <property type="entry name" value="30s Ribosomal Protein S19, Chain A"/>
    <property type="match status" value="1"/>
</dbReference>
<keyword evidence="2" id="KW-0699">rRNA-binding</keyword>
<dbReference type="SUPFAM" id="SSF54570">
    <property type="entry name" value="Ribosomal protein S19"/>
    <property type="match status" value="1"/>
</dbReference>
<dbReference type="PANTHER" id="PTHR11880:SF8">
    <property type="entry name" value="SMALL RIBOSOMAL SUBUNIT PROTEIN US19M"/>
    <property type="match status" value="1"/>
</dbReference>
<accession>A0A140JZF6</accession>
<dbReference type="GO" id="GO:0000028">
    <property type="term" value="P:ribosomal small subunit assembly"/>
    <property type="evidence" value="ECO:0007669"/>
    <property type="project" value="TreeGrafter"/>
</dbReference>
<evidence type="ECO:0000256" key="4">
    <source>
        <dbReference type="ARBA" id="ARBA00022980"/>
    </source>
</evidence>
<dbReference type="FunFam" id="3.30.860.10:FF:000001">
    <property type="entry name" value="30S ribosomal protein S19"/>
    <property type="match status" value="1"/>
</dbReference>
<dbReference type="InterPro" id="IPR002222">
    <property type="entry name" value="Ribosomal_uS19"/>
</dbReference>
<organism evidence="8">
    <name type="scientific">Gymnochlora stellata</name>
    <dbReference type="NCBI Taxonomy" id="67809"/>
    <lineage>
        <taxon>Eukaryota</taxon>
        <taxon>Sar</taxon>
        <taxon>Rhizaria</taxon>
        <taxon>Cercozoa</taxon>
        <taxon>Chlorarachniophyceae</taxon>
        <taxon>Gymnochlora</taxon>
    </lineage>
</organism>
<dbReference type="NCBIfam" id="TIGR01050">
    <property type="entry name" value="rpsS_bact"/>
    <property type="match status" value="1"/>
</dbReference>
<comment type="similarity">
    <text evidence="1 7">Belongs to the universal ribosomal protein uS19 family.</text>
</comment>
<protein>
    <recommendedName>
        <fullName evidence="6">Small ribosomal subunit protein uS19c</fullName>
    </recommendedName>
</protein>
<dbReference type="GO" id="GO:0003735">
    <property type="term" value="F:structural constituent of ribosome"/>
    <property type="evidence" value="ECO:0007669"/>
    <property type="project" value="InterPro"/>
</dbReference>